<evidence type="ECO:0000313" key="2">
    <source>
        <dbReference type="EMBL" id="AEG92526.1"/>
    </source>
</evidence>
<dbReference type="AlphaFoldDB" id="F5Y461"/>
<dbReference type="KEGG" id="rta:Rta_14350"/>
<name>F5Y461_RAMTT</name>
<reference evidence="2 3" key="2">
    <citation type="journal article" date="2011" name="PLoS ONE">
        <title>The Cyst-Dividing Bacterium Ramlibacter tataouinensis TTB310 Genome Reveals a Well-Stocked Toolbox for Adaptation to a Desert Environment.</title>
        <authorList>
            <person name="De Luca G."/>
            <person name="Barakat M."/>
            <person name="Ortet P."/>
            <person name="Fochesato S."/>
            <person name="Jourlin-Castelli C."/>
            <person name="Ansaldi M."/>
            <person name="Py B."/>
            <person name="Fichant G."/>
            <person name="Coutinho P.M."/>
            <person name="Voulhoux R."/>
            <person name="Bastien O."/>
            <person name="Marechal E."/>
            <person name="Henrissat B."/>
            <person name="Quentin Y."/>
            <person name="Noirot P."/>
            <person name="Filloux A."/>
            <person name="Mejean V."/>
            <person name="Dubow M.S."/>
            <person name="Barras F."/>
            <person name="Barbe V."/>
            <person name="Weissenbach J."/>
            <person name="Mihalcescu I."/>
            <person name="Vermeglio A."/>
            <person name="Achouak W."/>
            <person name="Heulin T."/>
        </authorList>
    </citation>
    <scope>NUCLEOTIDE SEQUENCE [LARGE SCALE GENOMIC DNA]</scope>
    <source>
        <strain evidence="3">ATCC BAA-407 / DSM 14655 / LMG 21543 / TTB310</strain>
    </source>
</reference>
<gene>
    <name evidence="2" type="ordered locus">Rta_14350</name>
</gene>
<keyword evidence="3" id="KW-1185">Reference proteome</keyword>
<organism evidence="2 3">
    <name type="scientific">Ramlibacter tataouinensis (strain ATCC BAA-407 / DSM 14655 / LMG 21543 / TTB310)</name>
    <dbReference type="NCBI Taxonomy" id="365046"/>
    <lineage>
        <taxon>Bacteria</taxon>
        <taxon>Pseudomonadati</taxon>
        <taxon>Pseudomonadota</taxon>
        <taxon>Betaproteobacteria</taxon>
        <taxon>Burkholderiales</taxon>
        <taxon>Comamonadaceae</taxon>
        <taxon>Ramlibacter</taxon>
    </lineage>
</organism>
<dbReference type="HOGENOM" id="CLU_2452458_0_0_4"/>
<evidence type="ECO:0000313" key="3">
    <source>
        <dbReference type="Proteomes" id="UP000008385"/>
    </source>
</evidence>
<dbReference type="RefSeq" id="WP_013900759.1">
    <property type="nucleotide sequence ID" value="NC_015677.1"/>
</dbReference>
<evidence type="ECO:0000256" key="1">
    <source>
        <dbReference type="SAM" id="Coils"/>
    </source>
</evidence>
<dbReference type="Proteomes" id="UP000008385">
    <property type="component" value="Chromosome"/>
</dbReference>
<proteinExistence type="predicted"/>
<sequence length="89" mass="9403">MNLDDRLAAAFDAWVSARAQLGNLRGTFASQVGGGQLGASPEAAHLGAQIGAQEAQCQKLFEELAALAEQRAAEREAQWLNQATRPPAD</sequence>
<dbReference type="EMBL" id="CP000245">
    <property type="protein sequence ID" value="AEG92526.1"/>
    <property type="molecule type" value="Genomic_DNA"/>
</dbReference>
<protein>
    <submittedName>
        <fullName evidence="2">Uncharacterized protein</fullName>
    </submittedName>
</protein>
<dbReference type="OrthoDB" id="9984106at2"/>
<feature type="coiled-coil region" evidence="1">
    <location>
        <begin position="50"/>
        <end position="77"/>
    </location>
</feature>
<keyword evidence="1" id="KW-0175">Coiled coil</keyword>
<accession>F5Y461</accession>
<reference evidence="3" key="1">
    <citation type="submission" date="2006-01" db="EMBL/GenBank/DDBJ databases">
        <title>Genome of the cyst-dividing bacterium Ramlibacter tataouinensis.</title>
        <authorList>
            <person name="Barakat M."/>
            <person name="Ortet P."/>
            <person name="De Luca G."/>
            <person name="Jourlin-Castelli C."/>
            <person name="Ansaldi M."/>
            <person name="Py B."/>
            <person name="Fichant G."/>
            <person name="Coutinho P."/>
            <person name="Voulhoux R."/>
            <person name="Bastien O."/>
            <person name="Roy S."/>
            <person name="Marechal E."/>
            <person name="Henrissat B."/>
            <person name="Quentin Y."/>
            <person name="Noirot P."/>
            <person name="Filloux A."/>
            <person name="Mejean V."/>
            <person name="DuBow M."/>
            <person name="Barras F."/>
            <person name="Heulin T."/>
        </authorList>
    </citation>
    <scope>NUCLEOTIDE SEQUENCE [LARGE SCALE GENOMIC DNA]</scope>
    <source>
        <strain evidence="3">ATCC BAA-407 / DSM 14655 / LMG 21543 / TTB310</strain>
    </source>
</reference>